<feature type="transmembrane region" description="Helical" evidence="1">
    <location>
        <begin position="20"/>
        <end position="45"/>
    </location>
</feature>
<organism evidence="2 3">
    <name type="scientific">Gimesia alba</name>
    <dbReference type="NCBI Taxonomy" id="2527973"/>
    <lineage>
        <taxon>Bacteria</taxon>
        <taxon>Pseudomonadati</taxon>
        <taxon>Planctomycetota</taxon>
        <taxon>Planctomycetia</taxon>
        <taxon>Planctomycetales</taxon>
        <taxon>Planctomycetaceae</taxon>
        <taxon>Gimesia</taxon>
    </lineage>
</organism>
<proteinExistence type="predicted"/>
<feature type="transmembrane region" description="Helical" evidence="1">
    <location>
        <begin position="115"/>
        <end position="133"/>
    </location>
</feature>
<dbReference type="Proteomes" id="UP000317171">
    <property type="component" value="Chromosome"/>
</dbReference>
<dbReference type="RefSeq" id="WP_145214977.1">
    <property type="nucleotide sequence ID" value="NZ_CP036269.1"/>
</dbReference>
<name>A0A517RE88_9PLAN</name>
<feature type="transmembrane region" description="Helical" evidence="1">
    <location>
        <begin position="140"/>
        <end position="159"/>
    </location>
</feature>
<keyword evidence="1" id="KW-1133">Transmembrane helix</keyword>
<reference evidence="2 3" key="1">
    <citation type="submission" date="2019-02" db="EMBL/GenBank/DDBJ databases">
        <title>Deep-cultivation of Planctomycetes and their phenomic and genomic characterization uncovers novel biology.</title>
        <authorList>
            <person name="Wiegand S."/>
            <person name="Jogler M."/>
            <person name="Boedeker C."/>
            <person name="Pinto D."/>
            <person name="Vollmers J."/>
            <person name="Rivas-Marin E."/>
            <person name="Kohn T."/>
            <person name="Peeters S.H."/>
            <person name="Heuer A."/>
            <person name="Rast P."/>
            <person name="Oberbeckmann S."/>
            <person name="Bunk B."/>
            <person name="Jeske O."/>
            <person name="Meyerdierks A."/>
            <person name="Storesund J.E."/>
            <person name="Kallscheuer N."/>
            <person name="Luecker S."/>
            <person name="Lage O.M."/>
            <person name="Pohl T."/>
            <person name="Merkel B.J."/>
            <person name="Hornburger P."/>
            <person name="Mueller R.-W."/>
            <person name="Bruemmer F."/>
            <person name="Labrenz M."/>
            <person name="Spormann A.M."/>
            <person name="Op den Camp H."/>
            <person name="Overmann J."/>
            <person name="Amann R."/>
            <person name="Jetten M.S.M."/>
            <person name="Mascher T."/>
            <person name="Medema M.H."/>
            <person name="Devos D.P."/>
            <person name="Kaster A.-K."/>
            <person name="Ovreas L."/>
            <person name="Rohde M."/>
            <person name="Galperin M.Y."/>
            <person name="Jogler C."/>
        </authorList>
    </citation>
    <scope>NUCLEOTIDE SEQUENCE [LARGE SCALE GENOMIC DNA]</scope>
    <source>
        <strain evidence="2 3">Pan241w</strain>
    </source>
</reference>
<protein>
    <submittedName>
        <fullName evidence="2">Uncharacterized protein</fullName>
    </submittedName>
</protein>
<dbReference type="AlphaFoldDB" id="A0A517RE88"/>
<dbReference type="KEGG" id="gaz:Pan241w_22640"/>
<keyword evidence="1" id="KW-0812">Transmembrane</keyword>
<evidence type="ECO:0000313" key="3">
    <source>
        <dbReference type="Proteomes" id="UP000317171"/>
    </source>
</evidence>
<evidence type="ECO:0000256" key="1">
    <source>
        <dbReference type="SAM" id="Phobius"/>
    </source>
</evidence>
<keyword evidence="1" id="KW-0472">Membrane</keyword>
<evidence type="ECO:0000313" key="2">
    <source>
        <dbReference type="EMBL" id="QDT42183.1"/>
    </source>
</evidence>
<gene>
    <name evidence="2" type="ORF">Pan241w_22640</name>
</gene>
<accession>A0A517RE88</accession>
<sequence length="201" mass="22810">MKDDSSEPVENTDENPKELVLVLSPTVLRMGSVVIVCLILLTIYAKNIREFLIQESTSSLLLGIFLVSEVIQFFILIYNRLKLDFYLNTDPVIQDQDSLRLWKTVVQSNHKWERVGLVLLFVLSLPVGMLVGGKSGFVTVDMGIVFVVWVLHLVLNAWSGSSQDKMKELECSDETANAEYRRVCKAWGRQLSPDFKIEQDA</sequence>
<feature type="transmembrane region" description="Helical" evidence="1">
    <location>
        <begin position="57"/>
        <end position="78"/>
    </location>
</feature>
<dbReference type="OrthoDB" id="9968853at2"/>
<keyword evidence="3" id="KW-1185">Reference proteome</keyword>
<dbReference type="EMBL" id="CP036269">
    <property type="protein sequence ID" value="QDT42183.1"/>
    <property type="molecule type" value="Genomic_DNA"/>
</dbReference>